<dbReference type="GO" id="GO:0005737">
    <property type="term" value="C:cytoplasm"/>
    <property type="evidence" value="ECO:0007669"/>
    <property type="project" value="TreeGrafter"/>
</dbReference>
<dbReference type="RefSeq" id="WP_223925641.1">
    <property type="nucleotide sequence ID" value="NZ_BPTU01000001.1"/>
</dbReference>
<evidence type="ECO:0000313" key="4">
    <source>
        <dbReference type="Proteomes" id="UP000825483"/>
    </source>
</evidence>
<dbReference type="GeneID" id="72466623"/>
<dbReference type="Proteomes" id="UP000825483">
    <property type="component" value="Unassembled WGS sequence"/>
</dbReference>
<keyword evidence="4" id="KW-1185">Reference proteome</keyword>
<proteinExistence type="predicted"/>
<dbReference type="InterPro" id="IPR004143">
    <property type="entry name" value="BPL_LPL_catalytic"/>
</dbReference>
<sequence>MNIKPIINKLSGIFSSKDETEKIIHLPTVDSTNNYLMAYKPAAGEAMTVVMADDQTAGRGQGTNHWESEAGKNLTFSILVHPVMVPVMRQFLLSEAGALAVWEVLGEYLGKDDVTMKWPNDIYWKDKKISGTLIETRLGGGHVKDCVFGTGINVNQERFVSDAPNPVSMKQILGHEVKVGEVLDKILAAFRKYYSAIENGEYAAISEIYHSGLYRSHGFHRYRDKDGELVAAVVEVEDDGTLILRDKEGVMRSYKFKEVSFLSDDGDAAAE</sequence>
<dbReference type="SUPFAM" id="SSF55681">
    <property type="entry name" value="Class II aaRS and biotin synthetases"/>
    <property type="match status" value="1"/>
</dbReference>
<dbReference type="PANTHER" id="PTHR12835">
    <property type="entry name" value="BIOTIN PROTEIN LIGASE"/>
    <property type="match status" value="1"/>
</dbReference>
<organism evidence="3 4">
    <name type="scientific">Prevotella lacticifex</name>
    <dbReference type="NCBI Taxonomy" id="2854755"/>
    <lineage>
        <taxon>Bacteria</taxon>
        <taxon>Pseudomonadati</taxon>
        <taxon>Bacteroidota</taxon>
        <taxon>Bacteroidia</taxon>
        <taxon>Bacteroidales</taxon>
        <taxon>Prevotellaceae</taxon>
        <taxon>Prevotella</taxon>
    </lineage>
</organism>
<dbReference type="PROSITE" id="PS51733">
    <property type="entry name" value="BPL_LPL_CATALYTIC"/>
    <property type="match status" value="1"/>
</dbReference>
<dbReference type="AlphaFoldDB" id="A0A9R1CB49"/>
<comment type="caution">
    <text evidence="3">The sequence shown here is derived from an EMBL/GenBank/DDBJ whole genome shotgun (WGS) entry which is preliminary data.</text>
</comment>
<dbReference type="EMBL" id="BPUB01000002">
    <property type="protein sequence ID" value="GJG59336.1"/>
    <property type="molecule type" value="Genomic_DNA"/>
</dbReference>
<dbReference type="InterPro" id="IPR045864">
    <property type="entry name" value="aa-tRNA-synth_II/BPL/LPL"/>
</dbReference>
<dbReference type="InterPro" id="IPR004408">
    <property type="entry name" value="Biotin_CoA_COase_ligase"/>
</dbReference>
<dbReference type="Pfam" id="PF03099">
    <property type="entry name" value="BPL_LplA_LipB"/>
    <property type="match status" value="1"/>
</dbReference>
<accession>A0A9R1CB49</accession>
<gene>
    <name evidence="3" type="ORF">PRLR5076_21870</name>
</gene>
<name>A0A9R1CB49_9BACT</name>
<evidence type="ECO:0000313" key="3">
    <source>
        <dbReference type="EMBL" id="GJG59336.1"/>
    </source>
</evidence>
<reference evidence="3" key="1">
    <citation type="journal article" date="2022" name="Int. J. Syst. Evol. Microbiol.">
        <title>Prevotella lacticifex sp. nov., isolated from the rumen of cows.</title>
        <authorList>
            <person name="Shinkai T."/>
            <person name="Ikeyama N."/>
            <person name="Kumagai M."/>
            <person name="Ohmori H."/>
            <person name="Sakamoto M."/>
            <person name="Ohkuma M."/>
            <person name="Mitsumori M."/>
        </authorList>
    </citation>
    <scope>NUCLEOTIDE SEQUENCE</scope>
    <source>
        <strain evidence="3">R5076</strain>
    </source>
</reference>
<dbReference type="Gene3D" id="3.30.930.10">
    <property type="entry name" value="Bira Bifunctional Protein, Domain 2"/>
    <property type="match status" value="1"/>
</dbReference>
<feature type="domain" description="BPL/LPL catalytic" evidence="2">
    <location>
        <begin position="18"/>
        <end position="198"/>
    </location>
</feature>
<dbReference type="CDD" id="cd16442">
    <property type="entry name" value="BPL"/>
    <property type="match status" value="1"/>
</dbReference>
<keyword evidence="1 3" id="KW-0436">Ligase</keyword>
<evidence type="ECO:0000256" key="1">
    <source>
        <dbReference type="ARBA" id="ARBA00022598"/>
    </source>
</evidence>
<protein>
    <submittedName>
        <fullName evidence="3">Biotin--[acetyl-CoA-carboxylase] ligase</fullName>
    </submittedName>
</protein>
<dbReference type="GO" id="GO:0004077">
    <property type="term" value="F:biotin--[biotin carboxyl-carrier protein] ligase activity"/>
    <property type="evidence" value="ECO:0007669"/>
    <property type="project" value="InterPro"/>
</dbReference>
<dbReference type="PANTHER" id="PTHR12835:SF5">
    <property type="entry name" value="BIOTIN--PROTEIN LIGASE"/>
    <property type="match status" value="1"/>
</dbReference>
<evidence type="ECO:0000259" key="2">
    <source>
        <dbReference type="PROSITE" id="PS51733"/>
    </source>
</evidence>
<dbReference type="NCBIfam" id="TIGR00121">
    <property type="entry name" value="birA_ligase"/>
    <property type="match status" value="1"/>
</dbReference>